<organism evidence="1 2">
    <name type="scientific">Chaenocephalus aceratus</name>
    <name type="common">Blackfin icefish</name>
    <name type="synonym">Chaenichthys aceratus</name>
    <dbReference type="NCBI Taxonomy" id="36190"/>
    <lineage>
        <taxon>Eukaryota</taxon>
        <taxon>Metazoa</taxon>
        <taxon>Chordata</taxon>
        <taxon>Craniata</taxon>
        <taxon>Vertebrata</taxon>
        <taxon>Euteleostomi</taxon>
        <taxon>Actinopterygii</taxon>
        <taxon>Neopterygii</taxon>
        <taxon>Teleostei</taxon>
        <taxon>Neoteleostei</taxon>
        <taxon>Acanthomorphata</taxon>
        <taxon>Eupercaria</taxon>
        <taxon>Perciformes</taxon>
        <taxon>Notothenioidei</taxon>
        <taxon>Channichthyidae</taxon>
        <taxon>Chaenocephalus</taxon>
    </lineage>
</organism>
<accession>A0ACB9WZ38</accession>
<dbReference type="Proteomes" id="UP001057452">
    <property type="component" value="Chromosome 10"/>
</dbReference>
<evidence type="ECO:0000313" key="1">
    <source>
        <dbReference type="EMBL" id="KAI4819042.1"/>
    </source>
</evidence>
<evidence type="ECO:0000313" key="2">
    <source>
        <dbReference type="Proteomes" id="UP001057452"/>
    </source>
</evidence>
<proteinExistence type="predicted"/>
<keyword evidence="2" id="KW-1185">Reference proteome</keyword>
<reference evidence="1" key="1">
    <citation type="submission" date="2022-05" db="EMBL/GenBank/DDBJ databases">
        <title>Chromosome-level genome of Chaenocephalus aceratus.</title>
        <authorList>
            <person name="Park H."/>
        </authorList>
    </citation>
    <scope>NUCLEOTIDE SEQUENCE</scope>
    <source>
        <strain evidence="1">KU_202001</strain>
    </source>
</reference>
<gene>
    <name evidence="1" type="ORF">KUCAC02_004323</name>
</gene>
<sequence length="143" mass="15403">MVITLPGGCFVGPETQDFTFTYPPAVPQQGAERHPCPSPHFGRQARPPAFFVTFPNQEKEHYFANDNNIQMGAWASALQEIMIANVFLSSPALGTTKLCGPPLPEWAGIRADSRIIPALSLSGRAQVAIVDAKNGIKEGLQGN</sequence>
<dbReference type="EMBL" id="CM043794">
    <property type="protein sequence ID" value="KAI4819042.1"/>
    <property type="molecule type" value="Genomic_DNA"/>
</dbReference>
<protein>
    <submittedName>
        <fullName evidence="1">Uncharacterized protein</fullName>
    </submittedName>
</protein>
<comment type="caution">
    <text evidence="1">The sequence shown here is derived from an EMBL/GenBank/DDBJ whole genome shotgun (WGS) entry which is preliminary data.</text>
</comment>
<name>A0ACB9WZ38_CHAAC</name>